<comment type="caution">
    <text evidence="1">The sequence shown here is derived from an EMBL/GenBank/DDBJ whole genome shotgun (WGS) entry which is preliminary data.</text>
</comment>
<dbReference type="Proteomes" id="UP000243201">
    <property type="component" value="Unassembled WGS sequence"/>
</dbReference>
<accession>A0ABX4US59</accession>
<gene>
    <name evidence="1" type="ORF">CJ240_04405</name>
</gene>
<evidence type="ECO:0000313" key="1">
    <source>
        <dbReference type="EMBL" id="PMB90944.1"/>
    </source>
</evidence>
<dbReference type="InterPro" id="IPR036705">
    <property type="entry name" value="Ribosyl_crysJ1_sf"/>
</dbReference>
<reference evidence="1 2" key="1">
    <citation type="submission" date="2017-09" db="EMBL/GenBank/DDBJ databases">
        <title>Bacterial strain isolated from the female urinary microbiota.</title>
        <authorList>
            <person name="Thomas-White K."/>
            <person name="Kumar N."/>
            <person name="Forster S."/>
            <person name="Putonti C."/>
            <person name="Lawley T."/>
            <person name="Wolfe A.J."/>
        </authorList>
    </citation>
    <scope>NUCLEOTIDE SEQUENCE [LARGE SCALE GENOMIC DNA]</scope>
    <source>
        <strain evidence="1 2">UMB0744</strain>
    </source>
</reference>
<keyword evidence="2" id="KW-1185">Reference proteome</keyword>
<dbReference type="EMBL" id="PNGC01000001">
    <property type="protein sequence ID" value="PMB90944.1"/>
    <property type="molecule type" value="Genomic_DNA"/>
</dbReference>
<evidence type="ECO:0000313" key="2">
    <source>
        <dbReference type="Proteomes" id="UP000243201"/>
    </source>
</evidence>
<dbReference type="RefSeq" id="WP_102184126.1">
    <property type="nucleotide sequence ID" value="NZ_PNGC01000001.1"/>
</dbReference>
<dbReference type="SUPFAM" id="SSF101478">
    <property type="entry name" value="ADP-ribosylglycohydrolase"/>
    <property type="match status" value="1"/>
</dbReference>
<organism evidence="1 2">
    <name type="scientific">Varibaculum cambriense</name>
    <dbReference type="NCBI Taxonomy" id="184870"/>
    <lineage>
        <taxon>Bacteria</taxon>
        <taxon>Bacillati</taxon>
        <taxon>Actinomycetota</taxon>
        <taxon>Actinomycetes</taxon>
        <taxon>Actinomycetales</taxon>
        <taxon>Actinomycetaceae</taxon>
        <taxon>Varibaculum</taxon>
    </lineage>
</organism>
<proteinExistence type="predicted"/>
<sequence>MYYPSWWRKLWKDLGYRTGFRPTRIPIADLREIKRWAQTRIPPEKQDRYYIDIEVLNQHVAITEYRPRFSQRKIKLQGSQTLVDVWVAEKAKNGASQVEIIERSDCNLHYHPDLDKWSLCCRSPDSRTCTPYFWGPYDPGSLAKALKTIEVDKARDWYDSLGHPDWTTTPPPTLEQTRAILLGAAVGEAYGASAAGIPSGSWGADTARAVAMMESFIRNSSDYCELYRPRDVAKKLLAASEGFQSGQPDLKSADIRVRDNEALRRTFPLLLHILSL</sequence>
<protein>
    <submittedName>
        <fullName evidence="1">Uncharacterized protein</fullName>
    </submittedName>
</protein>
<name>A0ABX4US59_9ACTO</name>